<sequence length="53" mass="6151">MLSPLISSPEKLAGSTQRLRHFLRLFDSILLGRHKHGVLVVSGWAWRRVLCRR</sequence>
<dbReference type="AlphaFoldDB" id="A0A3P6GGF1"/>
<gene>
    <name evidence="1" type="ORF">BOLC8T52125H</name>
</gene>
<proteinExistence type="predicted"/>
<accession>A0A3P6GGF1</accession>
<dbReference type="EMBL" id="LR031879">
    <property type="protein sequence ID" value="VDD58896.1"/>
    <property type="molecule type" value="Genomic_DNA"/>
</dbReference>
<reference evidence="1" key="1">
    <citation type="submission" date="2018-11" db="EMBL/GenBank/DDBJ databases">
        <authorList>
            <consortium name="Genoscope - CEA"/>
            <person name="William W."/>
        </authorList>
    </citation>
    <scope>NUCLEOTIDE SEQUENCE</scope>
</reference>
<name>A0A3P6GGF1_BRAOL</name>
<protein>
    <submittedName>
        <fullName evidence="1">Uncharacterized protein</fullName>
    </submittedName>
</protein>
<evidence type="ECO:0000313" key="1">
    <source>
        <dbReference type="EMBL" id="VDD58896.1"/>
    </source>
</evidence>
<organism evidence="1">
    <name type="scientific">Brassica oleracea</name>
    <name type="common">Wild cabbage</name>
    <dbReference type="NCBI Taxonomy" id="3712"/>
    <lineage>
        <taxon>Eukaryota</taxon>
        <taxon>Viridiplantae</taxon>
        <taxon>Streptophyta</taxon>
        <taxon>Embryophyta</taxon>
        <taxon>Tracheophyta</taxon>
        <taxon>Spermatophyta</taxon>
        <taxon>Magnoliopsida</taxon>
        <taxon>eudicotyledons</taxon>
        <taxon>Gunneridae</taxon>
        <taxon>Pentapetalae</taxon>
        <taxon>rosids</taxon>
        <taxon>malvids</taxon>
        <taxon>Brassicales</taxon>
        <taxon>Brassicaceae</taxon>
        <taxon>Brassiceae</taxon>
        <taxon>Brassica</taxon>
    </lineage>
</organism>